<accession>A0ABT5VY01</accession>
<sequence length="122" mass="14130">MSNKNTNRRGFLQKLGVAVGAATLIDKEAFADINPNRFSSKQDRRQFLENYKVWVNEYIEVVENEKINNADVSNKHKIMELSAQADGWQEQIKEYLKEDDFKQEYIALSKQFADAITPELEA</sequence>
<comment type="caution">
    <text evidence="1">The sequence shown here is derived from an EMBL/GenBank/DDBJ whole genome shotgun (WGS) entry which is preliminary data.</text>
</comment>
<dbReference type="InterPro" id="IPR006311">
    <property type="entry name" value="TAT_signal"/>
</dbReference>
<proteinExistence type="predicted"/>
<organism evidence="1 2">
    <name type="scientific">Paralabilibaculum antarcticum</name>
    <dbReference type="NCBI Taxonomy" id="2912572"/>
    <lineage>
        <taxon>Bacteria</taxon>
        <taxon>Pseudomonadati</taxon>
        <taxon>Bacteroidota</taxon>
        <taxon>Bacteroidia</taxon>
        <taxon>Marinilabiliales</taxon>
        <taxon>Marinifilaceae</taxon>
        <taxon>Paralabilibaculum</taxon>
    </lineage>
</organism>
<evidence type="ECO:0000313" key="2">
    <source>
        <dbReference type="Proteomes" id="UP001528920"/>
    </source>
</evidence>
<dbReference type="NCBIfam" id="TIGR01409">
    <property type="entry name" value="TAT_signal_seq"/>
    <property type="match status" value="1"/>
</dbReference>
<keyword evidence="2" id="KW-1185">Reference proteome</keyword>
<dbReference type="RefSeq" id="WP_275111621.1">
    <property type="nucleotide sequence ID" value="NZ_JAKJSC010000009.1"/>
</dbReference>
<dbReference type="InterPro" id="IPR019546">
    <property type="entry name" value="TAT_signal_bac_arc"/>
</dbReference>
<reference evidence="1 2" key="1">
    <citation type="submission" date="2022-01" db="EMBL/GenBank/DDBJ databases">
        <title>Labilibaculum sp. nov, a marine bacterium isolated from Antarctica.</title>
        <authorList>
            <person name="Dai W."/>
        </authorList>
    </citation>
    <scope>NUCLEOTIDE SEQUENCE [LARGE SCALE GENOMIC DNA]</scope>
    <source>
        <strain evidence="1 2">DW002</strain>
    </source>
</reference>
<evidence type="ECO:0000313" key="1">
    <source>
        <dbReference type="EMBL" id="MDE5420290.1"/>
    </source>
</evidence>
<gene>
    <name evidence="1" type="ORF">L3049_20040</name>
</gene>
<dbReference type="PROSITE" id="PS51318">
    <property type="entry name" value="TAT"/>
    <property type="match status" value="1"/>
</dbReference>
<protein>
    <submittedName>
        <fullName evidence="1">Twin-arginine translocation signal domain-containing protein</fullName>
    </submittedName>
</protein>
<dbReference type="Proteomes" id="UP001528920">
    <property type="component" value="Unassembled WGS sequence"/>
</dbReference>
<dbReference type="EMBL" id="JAKJSC010000009">
    <property type="protein sequence ID" value="MDE5420290.1"/>
    <property type="molecule type" value="Genomic_DNA"/>
</dbReference>
<name>A0ABT5VY01_9BACT</name>